<keyword evidence="5" id="KW-1185">Reference proteome</keyword>
<dbReference type="CDD" id="cd00067">
    <property type="entry name" value="GAL4"/>
    <property type="match status" value="1"/>
</dbReference>
<dbReference type="CDD" id="cd12148">
    <property type="entry name" value="fungal_TF_MHR"/>
    <property type="match status" value="1"/>
</dbReference>
<dbReference type="PANTHER" id="PTHR47431">
    <property type="entry name" value="ZN(II)2CYS6 TRANSCRIPTION FACTOR (EUROFUNG)-RELATED"/>
    <property type="match status" value="1"/>
</dbReference>
<dbReference type="InterPro" id="IPR001138">
    <property type="entry name" value="Zn2Cys6_DnaBD"/>
</dbReference>
<protein>
    <recommendedName>
        <fullName evidence="3">Zn(2)-C6 fungal-type domain-containing protein</fullName>
    </recommendedName>
</protein>
<evidence type="ECO:0000256" key="2">
    <source>
        <dbReference type="SAM" id="MobiDB-lite"/>
    </source>
</evidence>
<gene>
    <name evidence="4" type="ORF">B5807_03726</name>
</gene>
<dbReference type="PROSITE" id="PS00463">
    <property type="entry name" value="ZN2_CY6_FUNGAL_1"/>
    <property type="match status" value="1"/>
</dbReference>
<dbReference type="AlphaFoldDB" id="A0A1Y2M639"/>
<dbReference type="GO" id="GO:0000981">
    <property type="term" value="F:DNA-binding transcription factor activity, RNA polymerase II-specific"/>
    <property type="evidence" value="ECO:0007669"/>
    <property type="project" value="InterPro"/>
</dbReference>
<dbReference type="InParanoid" id="A0A1Y2M639"/>
<dbReference type="GO" id="GO:0008270">
    <property type="term" value="F:zinc ion binding"/>
    <property type="evidence" value="ECO:0007669"/>
    <property type="project" value="InterPro"/>
</dbReference>
<dbReference type="STRING" id="105696.A0A1Y2M639"/>
<dbReference type="Proteomes" id="UP000193240">
    <property type="component" value="Unassembled WGS sequence"/>
</dbReference>
<dbReference type="EMBL" id="KZ107840">
    <property type="protein sequence ID" value="OSS51576.1"/>
    <property type="molecule type" value="Genomic_DNA"/>
</dbReference>
<feature type="domain" description="Zn(2)-C6 fungal-type" evidence="3">
    <location>
        <begin position="63"/>
        <end position="92"/>
    </location>
</feature>
<evidence type="ECO:0000313" key="4">
    <source>
        <dbReference type="EMBL" id="OSS51576.1"/>
    </source>
</evidence>
<feature type="region of interest" description="Disordered" evidence="2">
    <location>
        <begin position="96"/>
        <end position="116"/>
    </location>
</feature>
<dbReference type="PROSITE" id="PS50048">
    <property type="entry name" value="ZN2_CY6_FUNGAL_2"/>
    <property type="match status" value="1"/>
</dbReference>
<proteinExistence type="predicted"/>
<reference evidence="4 5" key="1">
    <citation type="journal article" date="2017" name="Genome Announc.">
        <title>Genome sequence of the saprophytic ascomycete Epicoccum nigrum ICMP 19927 strain isolated from New Zealand.</title>
        <authorList>
            <person name="Fokin M."/>
            <person name="Fleetwood D."/>
            <person name="Weir B.S."/>
            <person name="Villas-Boas S.G."/>
        </authorList>
    </citation>
    <scope>NUCLEOTIDE SEQUENCE [LARGE SCALE GENOMIC DNA]</scope>
    <source>
        <strain evidence="4 5">ICMP 19927</strain>
    </source>
</reference>
<dbReference type="InterPro" id="IPR036864">
    <property type="entry name" value="Zn2-C6_fun-type_DNA-bd_sf"/>
</dbReference>
<dbReference type="Pfam" id="PF00172">
    <property type="entry name" value="Zn_clus"/>
    <property type="match status" value="1"/>
</dbReference>
<sequence length="641" mass="71312">MLRNCCSSTTFSKHRSVTPPRLAYFGPAFLSVSSPRYLSFYSHTIIMNTQPRRRLEIPPVKSACLACRASKARCNGETPCNRCRVKRRNCQYLPSQRGRVARAPRTPPSASNSIGSPLSVENAGCNASNKESQRFPRLGEAWKPNDVTDAVTYRSSKELLDAYYLLIHPQFPILPPSPDRLPDEPGLGSPVANAIDCHVSPLFPAITALTVLIPKRAVNHCTAIQDRAARQYHADRCCGLALASIDHDMDASEPLARSRLHPEVPVHLESTIANFIVALYEYNYRGTMMRARTRMASVITMAIDLGLHNVGQETTTYSGCKQRIWAIILFFANKLSIIHHLPPLTSVGGPSSKTLPQCYNVAPEPWGPILRAQEVLLTIQSYPPTTKELESLDMTLCAYLQDLDHPLTGCVPDNVENLVTHNWWAIARIVVHSARIKLHRISAFSDLPAFVNKHCDMTALQEAKLFPMPAINCHELPSPESLADSPISDGWHATEATGPISAQDSADICLKSAFVVLRMFRYLTEVLPDRHLQLSGLNDMDEKEKRMIKASLPLIMPLMACSAMQACYVMVMTLYKVKSTLVAGDTSSELSFLETERLVEELRYGVRDSLIMLDKYRAEFAHIGAMCEELKLVNQVAFADV</sequence>
<evidence type="ECO:0000313" key="5">
    <source>
        <dbReference type="Proteomes" id="UP000193240"/>
    </source>
</evidence>
<organism evidence="4 5">
    <name type="scientific">Epicoccum nigrum</name>
    <name type="common">Soil fungus</name>
    <name type="synonym">Epicoccum purpurascens</name>
    <dbReference type="NCBI Taxonomy" id="105696"/>
    <lineage>
        <taxon>Eukaryota</taxon>
        <taxon>Fungi</taxon>
        <taxon>Dikarya</taxon>
        <taxon>Ascomycota</taxon>
        <taxon>Pezizomycotina</taxon>
        <taxon>Dothideomycetes</taxon>
        <taxon>Pleosporomycetidae</taxon>
        <taxon>Pleosporales</taxon>
        <taxon>Pleosporineae</taxon>
        <taxon>Didymellaceae</taxon>
        <taxon>Epicoccum</taxon>
    </lineage>
</organism>
<dbReference type="OMA" id="ANCQGTE"/>
<accession>A0A1Y2M639</accession>
<dbReference type="Gene3D" id="4.10.240.10">
    <property type="entry name" value="Zn(2)-C6 fungal-type DNA-binding domain"/>
    <property type="match status" value="1"/>
</dbReference>
<dbReference type="PANTHER" id="PTHR47431:SF5">
    <property type="entry name" value="ZN(II)2CYS6 TRANSCRIPTION FACTOR (EUROFUNG)"/>
    <property type="match status" value="1"/>
</dbReference>
<evidence type="ECO:0000259" key="3">
    <source>
        <dbReference type="PROSITE" id="PS50048"/>
    </source>
</evidence>
<dbReference type="SUPFAM" id="SSF57701">
    <property type="entry name" value="Zn2/Cys6 DNA-binding domain"/>
    <property type="match status" value="1"/>
</dbReference>
<keyword evidence="1" id="KW-0539">Nucleus</keyword>
<name>A0A1Y2M639_EPING</name>
<dbReference type="SMART" id="SM00066">
    <property type="entry name" value="GAL4"/>
    <property type="match status" value="1"/>
</dbReference>
<evidence type="ECO:0000256" key="1">
    <source>
        <dbReference type="ARBA" id="ARBA00023242"/>
    </source>
</evidence>